<evidence type="ECO:0000313" key="2">
    <source>
        <dbReference type="Proteomes" id="UP000004207"/>
    </source>
</evidence>
<organism evidence="1 2">
    <name type="scientific">Kingella kingae ATCC 23330</name>
    <dbReference type="NCBI Taxonomy" id="887327"/>
    <lineage>
        <taxon>Bacteria</taxon>
        <taxon>Pseudomonadati</taxon>
        <taxon>Pseudomonadota</taxon>
        <taxon>Betaproteobacteria</taxon>
        <taxon>Neisseriales</taxon>
        <taxon>Neisseriaceae</taxon>
        <taxon>Kingella</taxon>
    </lineage>
</organism>
<gene>
    <name evidence="1" type="ORF">HMPREF0476_0476</name>
</gene>
<evidence type="ECO:0000313" key="1">
    <source>
        <dbReference type="EMBL" id="EGK11167.1"/>
    </source>
</evidence>
<sequence>MFNHLDDYFIDSMYQIMDFVIKQNNLSLKKEKVNLAWKQGA</sequence>
<dbReference type="AlphaFoldDB" id="F5S5J3"/>
<reference evidence="1 2" key="1">
    <citation type="submission" date="2011-04" db="EMBL/GenBank/DDBJ databases">
        <authorList>
            <person name="Muzny D."/>
            <person name="Qin X."/>
            <person name="Deng J."/>
            <person name="Jiang H."/>
            <person name="Liu Y."/>
            <person name="Qu J."/>
            <person name="Song X.-Z."/>
            <person name="Zhang L."/>
            <person name="Thornton R."/>
            <person name="Coyle M."/>
            <person name="Francisco L."/>
            <person name="Jackson L."/>
            <person name="Javaid M."/>
            <person name="Korchina V."/>
            <person name="Kovar C."/>
            <person name="Mata R."/>
            <person name="Mathew T."/>
            <person name="Ngo R."/>
            <person name="Nguyen L."/>
            <person name="Nguyen N."/>
            <person name="Okwuonu G."/>
            <person name="Ongeri F."/>
            <person name="Pham C."/>
            <person name="Simmons D."/>
            <person name="Wilczek-Boney K."/>
            <person name="Hale W."/>
            <person name="Jakkamsetti A."/>
            <person name="Pham P."/>
            <person name="Ruth R."/>
            <person name="San Lucas F."/>
            <person name="Warren J."/>
            <person name="Zhang J."/>
            <person name="Zhao Z."/>
            <person name="Zhou C."/>
            <person name="Zhu D."/>
            <person name="Lee S."/>
            <person name="Bess C."/>
            <person name="Blankenburg K."/>
            <person name="Forbes L."/>
            <person name="Fu Q."/>
            <person name="Gubbala S."/>
            <person name="Hirani K."/>
            <person name="Jayaseelan J.C."/>
            <person name="Lara F."/>
            <person name="Munidasa M."/>
            <person name="Palculict T."/>
            <person name="Patil S."/>
            <person name="Pu L.-L."/>
            <person name="Saada N."/>
            <person name="Tang L."/>
            <person name="Weissenberger G."/>
            <person name="Zhu Y."/>
            <person name="Hemphill L."/>
            <person name="Shang Y."/>
            <person name="Youmans B."/>
            <person name="Ayvaz T."/>
            <person name="Ross M."/>
            <person name="Santibanez J."/>
            <person name="Aqrawi P."/>
            <person name="Gross S."/>
            <person name="Joshi V."/>
            <person name="Fowler G."/>
            <person name="Nazareth L."/>
            <person name="Reid J."/>
            <person name="Worley K."/>
            <person name="Petrosino J."/>
            <person name="Highlander S."/>
            <person name="Gibbs R."/>
        </authorList>
    </citation>
    <scope>NUCLEOTIDE SEQUENCE [LARGE SCALE GENOMIC DNA]</scope>
    <source>
        <strain evidence="1 2">ATCC 23330</strain>
    </source>
</reference>
<accession>F5S5J3</accession>
<protein>
    <submittedName>
        <fullName evidence="1">Uncharacterized protein</fullName>
    </submittedName>
</protein>
<keyword evidence="2" id="KW-1185">Reference proteome</keyword>
<dbReference type="HOGENOM" id="CLU_3271377_0_0_4"/>
<dbReference type="Proteomes" id="UP000004207">
    <property type="component" value="Unassembled WGS sequence"/>
</dbReference>
<dbReference type="EMBL" id="AFHS01000014">
    <property type="protein sequence ID" value="EGK11167.1"/>
    <property type="molecule type" value="Genomic_DNA"/>
</dbReference>
<proteinExistence type="predicted"/>
<comment type="caution">
    <text evidence="1">The sequence shown here is derived from an EMBL/GenBank/DDBJ whole genome shotgun (WGS) entry which is preliminary data.</text>
</comment>
<name>F5S5J3_KINKI</name>